<dbReference type="CDD" id="cd01071">
    <property type="entry name" value="PBP2_PhnD_like"/>
    <property type="match status" value="1"/>
</dbReference>
<evidence type="ECO:0000256" key="3">
    <source>
        <dbReference type="SAM" id="SignalP"/>
    </source>
</evidence>
<dbReference type="AlphaFoldDB" id="A0A918QBD7"/>
<dbReference type="Proteomes" id="UP000662572">
    <property type="component" value="Unassembled WGS sequence"/>
</dbReference>
<protein>
    <submittedName>
        <fullName evidence="4">Phosphonates-binding protein</fullName>
    </submittedName>
</protein>
<feature type="chain" id="PRO_5037862484" evidence="3">
    <location>
        <begin position="28"/>
        <end position="306"/>
    </location>
</feature>
<evidence type="ECO:0000256" key="2">
    <source>
        <dbReference type="ARBA" id="ARBA00022729"/>
    </source>
</evidence>
<dbReference type="GO" id="GO:0055085">
    <property type="term" value="P:transmembrane transport"/>
    <property type="evidence" value="ECO:0007669"/>
    <property type="project" value="InterPro"/>
</dbReference>
<proteinExistence type="inferred from homology"/>
<evidence type="ECO:0000313" key="4">
    <source>
        <dbReference type="EMBL" id="GGZ38635.1"/>
    </source>
</evidence>
<accession>A0A918QBD7</accession>
<dbReference type="PANTHER" id="PTHR35841">
    <property type="entry name" value="PHOSPHONATES-BINDING PERIPLASMIC PROTEIN"/>
    <property type="match status" value="1"/>
</dbReference>
<reference evidence="4" key="2">
    <citation type="submission" date="2020-09" db="EMBL/GenBank/DDBJ databases">
        <authorList>
            <person name="Sun Q."/>
            <person name="Kim S."/>
        </authorList>
    </citation>
    <scope>NUCLEOTIDE SEQUENCE</scope>
    <source>
        <strain evidence="4">KCTC 32296</strain>
    </source>
</reference>
<sequence>MHTLRSGLVSLALAVLAALMVSGPAMAAKPLRVILIPADGGTEDGTRADYTPLFNAISRQTGLTFDIRVGQSYGAVVEAMCNGSADIAFVGAVTFVQAHQRKCAELLAVAVEKGQSSYYAGLFTRSTSPIKTVAQIKGKRVAFGDINSASAFVFPVSMIMDAGLDPVKDLSALRLTGSHASSLAALTQNQVDVAALSFDSFDKAIRQGAVDPKSIRVIAKSIAIPYPPIVMNTRLPASLKVKLKSAFETVHTAPGVTPDMIRGYGGAKVDRYDTKFSAAKFSVAARTMARIDDRLKGEILKKASAR</sequence>
<dbReference type="EMBL" id="BMZB01000003">
    <property type="protein sequence ID" value="GGZ38635.1"/>
    <property type="molecule type" value="Genomic_DNA"/>
</dbReference>
<dbReference type="GO" id="GO:0043190">
    <property type="term" value="C:ATP-binding cassette (ABC) transporter complex"/>
    <property type="evidence" value="ECO:0007669"/>
    <property type="project" value="InterPro"/>
</dbReference>
<feature type="signal peptide" evidence="3">
    <location>
        <begin position="1"/>
        <end position="27"/>
    </location>
</feature>
<dbReference type="RefSeq" id="WP_189487362.1">
    <property type="nucleotide sequence ID" value="NZ_BMZB01000003.1"/>
</dbReference>
<organism evidence="4 5">
    <name type="scientific">Asticcacaulis endophyticus</name>
    <dbReference type="NCBI Taxonomy" id="1395890"/>
    <lineage>
        <taxon>Bacteria</taxon>
        <taxon>Pseudomonadati</taxon>
        <taxon>Pseudomonadota</taxon>
        <taxon>Alphaproteobacteria</taxon>
        <taxon>Caulobacterales</taxon>
        <taxon>Caulobacteraceae</taxon>
        <taxon>Asticcacaulis</taxon>
    </lineage>
</organism>
<name>A0A918QBD7_9CAUL</name>
<keyword evidence="5" id="KW-1185">Reference proteome</keyword>
<dbReference type="Gene3D" id="3.40.190.10">
    <property type="entry name" value="Periplasmic binding protein-like II"/>
    <property type="match status" value="2"/>
</dbReference>
<dbReference type="Pfam" id="PF12974">
    <property type="entry name" value="Phosphonate-bd"/>
    <property type="match status" value="1"/>
</dbReference>
<keyword evidence="2 3" id="KW-0732">Signal</keyword>
<gene>
    <name evidence="4" type="ORF">GCM10011273_26570</name>
</gene>
<comment type="similarity">
    <text evidence="1">Belongs to the phosphate/phosphite/phosphonate binding protein family.</text>
</comment>
<evidence type="ECO:0000313" key="5">
    <source>
        <dbReference type="Proteomes" id="UP000662572"/>
    </source>
</evidence>
<dbReference type="SUPFAM" id="SSF53850">
    <property type="entry name" value="Periplasmic binding protein-like II"/>
    <property type="match status" value="1"/>
</dbReference>
<evidence type="ECO:0000256" key="1">
    <source>
        <dbReference type="ARBA" id="ARBA00007162"/>
    </source>
</evidence>
<dbReference type="InterPro" id="IPR005770">
    <property type="entry name" value="PhnD"/>
</dbReference>
<dbReference type="PANTHER" id="PTHR35841:SF1">
    <property type="entry name" value="PHOSPHONATES-BINDING PERIPLASMIC PROTEIN"/>
    <property type="match status" value="1"/>
</dbReference>
<comment type="caution">
    <text evidence="4">The sequence shown here is derived from an EMBL/GenBank/DDBJ whole genome shotgun (WGS) entry which is preliminary data.</text>
</comment>
<reference evidence="4" key="1">
    <citation type="journal article" date="2014" name="Int. J. Syst. Evol. Microbiol.">
        <title>Complete genome sequence of Corynebacterium casei LMG S-19264T (=DSM 44701T), isolated from a smear-ripened cheese.</title>
        <authorList>
            <consortium name="US DOE Joint Genome Institute (JGI-PGF)"/>
            <person name="Walter F."/>
            <person name="Albersmeier A."/>
            <person name="Kalinowski J."/>
            <person name="Ruckert C."/>
        </authorList>
    </citation>
    <scope>NUCLEOTIDE SEQUENCE</scope>
    <source>
        <strain evidence="4">KCTC 32296</strain>
    </source>
</reference>
<dbReference type="NCBIfam" id="TIGR01098">
    <property type="entry name" value="3A0109s03R"/>
    <property type="match status" value="1"/>
</dbReference>